<sequence length="103" mass="11666">MNLENWLKEYFHRALDWVLKQSDFMVDTSLVGTVLNGLSHLRGVRERGQFVVRLICGLGGNLTLRCRQEFAKEVRAALIYGKCNFMPTQPCRPSLNLGAAPLD</sequence>
<organism evidence="2">
    <name type="scientific">Cyprinus carpio</name>
    <name type="common">Common carp</name>
    <dbReference type="NCBI Taxonomy" id="7962"/>
    <lineage>
        <taxon>Eukaryota</taxon>
        <taxon>Metazoa</taxon>
        <taxon>Chordata</taxon>
        <taxon>Craniata</taxon>
        <taxon>Vertebrata</taxon>
        <taxon>Euteleostomi</taxon>
        <taxon>Actinopterygii</taxon>
        <taxon>Neopterygii</taxon>
        <taxon>Teleostei</taxon>
        <taxon>Ostariophysi</taxon>
        <taxon>Cypriniformes</taxon>
        <taxon>Cyprinidae</taxon>
        <taxon>Cyprininae</taxon>
        <taxon>Cyprinus</taxon>
    </lineage>
</organism>
<dbReference type="RefSeq" id="XP_018973358.1">
    <property type="nucleotide sequence ID" value="XM_019117813.2"/>
</dbReference>
<dbReference type="AlphaFoldDB" id="A0A9Q9VH39"/>
<evidence type="ECO:0000259" key="1">
    <source>
        <dbReference type="Pfam" id="PF21264"/>
    </source>
</evidence>
<dbReference type="OrthoDB" id="10266613at2759"/>
<dbReference type="KEGG" id="ccar:109104529"/>
<dbReference type="Pfam" id="PF21264">
    <property type="entry name" value="DYNC2H1_AAA_dom"/>
    <property type="match status" value="1"/>
</dbReference>
<dbReference type="GeneID" id="109104529"/>
<name>A0A9Q9VH39_CYPCA</name>
<gene>
    <name evidence="2" type="primary">LOC109104529</name>
</gene>
<dbReference type="InterPro" id="IPR049400">
    <property type="entry name" value="DYNC2H1_AAA_dom"/>
</dbReference>
<reference evidence="2" key="1">
    <citation type="submission" date="2025-08" db="UniProtKB">
        <authorList>
            <consortium name="RefSeq"/>
        </authorList>
    </citation>
    <scope>IDENTIFICATION</scope>
    <source>
        <tissue evidence="2">Muscle</tissue>
    </source>
</reference>
<dbReference type="Proteomes" id="UP001155660">
    <property type="component" value="Chromosome B15"/>
</dbReference>
<feature type="domain" description="Cytoplasmic dynein 2 heavy chain 1 AAA+ ATPase" evidence="1">
    <location>
        <begin position="1"/>
        <end position="74"/>
    </location>
</feature>
<accession>A0A9Q9VH39</accession>
<protein>
    <submittedName>
        <fullName evidence="2">Cytoplasmic dynein 2 heavy chain 1-like</fullName>
    </submittedName>
</protein>
<proteinExistence type="predicted"/>
<evidence type="ECO:0000313" key="2">
    <source>
        <dbReference type="RefSeq" id="XP_018973358.1"/>
    </source>
</evidence>